<feature type="region of interest" description="Disordered" evidence="1">
    <location>
        <begin position="22"/>
        <end position="45"/>
    </location>
</feature>
<comment type="caution">
    <text evidence="4">The sequence shown here is derived from an EMBL/GenBank/DDBJ whole genome shotgun (WGS) entry which is preliminary data.</text>
</comment>
<gene>
    <name evidence="4" type="ORF">RFI_18539</name>
</gene>
<feature type="compositionally biased region" description="Basic and acidic residues" evidence="1">
    <location>
        <begin position="334"/>
        <end position="368"/>
    </location>
</feature>
<dbReference type="SUPFAM" id="SSF142921">
    <property type="entry name" value="WGR domain-like"/>
    <property type="match status" value="1"/>
</dbReference>
<dbReference type="SMART" id="SM00773">
    <property type="entry name" value="WGR"/>
    <property type="match status" value="1"/>
</dbReference>
<name>X6MYK4_RETFI</name>
<proteinExistence type="predicted"/>
<evidence type="ECO:0000313" key="4">
    <source>
        <dbReference type="EMBL" id="ETO18718.1"/>
    </source>
</evidence>
<dbReference type="Gene3D" id="1.10.720.30">
    <property type="entry name" value="SAP domain"/>
    <property type="match status" value="1"/>
</dbReference>
<dbReference type="InterPro" id="IPR036930">
    <property type="entry name" value="WGR_dom_sf"/>
</dbReference>
<feature type="region of interest" description="Disordered" evidence="1">
    <location>
        <begin position="309"/>
        <end position="373"/>
    </location>
</feature>
<dbReference type="SUPFAM" id="SSF68906">
    <property type="entry name" value="SAP domain"/>
    <property type="match status" value="1"/>
</dbReference>
<dbReference type="Pfam" id="PF02037">
    <property type="entry name" value="SAP"/>
    <property type="match status" value="1"/>
</dbReference>
<keyword evidence="5" id="KW-1185">Reference proteome</keyword>
<organism evidence="4 5">
    <name type="scientific">Reticulomyxa filosa</name>
    <dbReference type="NCBI Taxonomy" id="46433"/>
    <lineage>
        <taxon>Eukaryota</taxon>
        <taxon>Sar</taxon>
        <taxon>Rhizaria</taxon>
        <taxon>Retaria</taxon>
        <taxon>Foraminifera</taxon>
        <taxon>Monothalamids</taxon>
        <taxon>Reticulomyxidae</taxon>
        <taxon>Reticulomyxa</taxon>
    </lineage>
</organism>
<evidence type="ECO:0000313" key="5">
    <source>
        <dbReference type="Proteomes" id="UP000023152"/>
    </source>
</evidence>
<dbReference type="SMART" id="SM00513">
    <property type="entry name" value="SAP"/>
    <property type="match status" value="1"/>
</dbReference>
<dbReference type="InterPro" id="IPR008893">
    <property type="entry name" value="WGR_domain"/>
</dbReference>
<dbReference type="Proteomes" id="UP000023152">
    <property type="component" value="Unassembled WGS sequence"/>
</dbReference>
<feature type="domain" description="SAP" evidence="2">
    <location>
        <begin position="65"/>
        <end position="99"/>
    </location>
</feature>
<feature type="domain" description="WGR" evidence="3">
    <location>
        <begin position="222"/>
        <end position="324"/>
    </location>
</feature>
<dbReference type="AlphaFoldDB" id="X6MYK4"/>
<dbReference type="PROSITE" id="PS50800">
    <property type="entry name" value="SAP"/>
    <property type="match status" value="1"/>
</dbReference>
<dbReference type="PROSITE" id="PS51977">
    <property type="entry name" value="WGR"/>
    <property type="match status" value="1"/>
</dbReference>
<feature type="compositionally biased region" description="Basic and acidic residues" evidence="1">
    <location>
        <begin position="119"/>
        <end position="153"/>
    </location>
</feature>
<evidence type="ECO:0000256" key="1">
    <source>
        <dbReference type="SAM" id="MobiDB-lite"/>
    </source>
</evidence>
<dbReference type="EMBL" id="ASPP01014519">
    <property type="protein sequence ID" value="ETO18718.1"/>
    <property type="molecule type" value="Genomic_DNA"/>
</dbReference>
<sequence length="417" mass="47731">MAKKDLGIEVWNEDKVIQELEDKNGKDEKKKRNLTEAKKTDVVSDENEIDPHIMGVNKQNKKQQQLFLKVVELKDKLRELGCPVGGSKPDLISRLVDAIGTSWLFNFVWAIFETKIEEKEKEKEKEGEKEKEKEKEEEKEKEKESDVPDEKLKSASNEGLNKITRKPRVGRSATELATDDVPPNPGTRQELFCIVVGTGIKAPNVKSYGWGDSKAPKFPSEDGYDLKRFVCLMCSNLGSNNNKYYVLEQHVSKDGPQFRLFTHYGRLDDLTDNPNGGRKECRYYDSQDECDAGFLKIYKEKTAGSKGYKPVNLASSSVGSPKARGRAAGAIGETTKEKMKEKKEGSDTKESKEKEEEEEERKKQEELQKKKKRPFRSVSKYLFKSFTKRPNSELKTQWTCKLRFVHACFFDRAICIL</sequence>
<protein>
    <submittedName>
        <fullName evidence="4">Uncharacterized protein</fullName>
    </submittedName>
</protein>
<dbReference type="InterPro" id="IPR003034">
    <property type="entry name" value="SAP_dom"/>
</dbReference>
<evidence type="ECO:0000259" key="2">
    <source>
        <dbReference type="PROSITE" id="PS50800"/>
    </source>
</evidence>
<feature type="compositionally biased region" description="Basic and acidic residues" evidence="1">
    <location>
        <begin position="22"/>
        <end position="42"/>
    </location>
</feature>
<accession>X6MYK4</accession>
<evidence type="ECO:0000259" key="3">
    <source>
        <dbReference type="PROSITE" id="PS51977"/>
    </source>
</evidence>
<dbReference type="Pfam" id="PF05406">
    <property type="entry name" value="WGR"/>
    <property type="match status" value="1"/>
</dbReference>
<reference evidence="4 5" key="1">
    <citation type="journal article" date="2013" name="Curr. Biol.">
        <title>The Genome of the Foraminiferan Reticulomyxa filosa.</title>
        <authorList>
            <person name="Glockner G."/>
            <person name="Hulsmann N."/>
            <person name="Schleicher M."/>
            <person name="Noegel A.A."/>
            <person name="Eichinger L."/>
            <person name="Gallinger C."/>
            <person name="Pawlowski J."/>
            <person name="Sierra R."/>
            <person name="Euteneuer U."/>
            <person name="Pillet L."/>
            <person name="Moustafa A."/>
            <person name="Platzer M."/>
            <person name="Groth M."/>
            <person name="Szafranski K."/>
            <person name="Schliwa M."/>
        </authorList>
    </citation>
    <scope>NUCLEOTIDE SEQUENCE [LARGE SCALE GENOMIC DNA]</scope>
</reference>
<dbReference type="InterPro" id="IPR036361">
    <property type="entry name" value="SAP_dom_sf"/>
</dbReference>
<feature type="region of interest" description="Disordered" evidence="1">
    <location>
        <begin position="119"/>
        <end position="184"/>
    </location>
</feature>